<protein>
    <submittedName>
        <fullName evidence="3">Uncharacterized protein</fullName>
    </submittedName>
</protein>
<dbReference type="RefSeq" id="WP_163089866.1">
    <property type="nucleotide sequence ID" value="NZ_JAAGNA010000731.1"/>
</dbReference>
<feature type="compositionally biased region" description="Low complexity" evidence="1">
    <location>
        <begin position="60"/>
        <end position="70"/>
    </location>
</feature>
<sequence>MSYNEPGPYGGQPQQPGPYGQQGPYGGQPPTPQPGYGYPQTPPPAQPGYGYPQTPPPAQPGYGYPQQPGQPGQPGMPPQQPQYGQQPPYGQPQYGQPQYGMPPQPPASGGGGGGKVAAIVVGAVAVVTAIGVGAYLLLGGDSGSTAAGLTDDGPHKLTVPKTVLGEYQRFGDGSEESGSETAKDMERSGVKNGTAILGQWSTADFGNYDPADPSTAGDFPDQSELLTAKGITMVGGYGEISDPQKTLDTFFSNIQDKVEKSADQNTGGMENAELVGEPEEVEIAGTVAKCQSTKSTNALTKKESTDWFCAWADHSTVGMVSPGDNAGTGVGKDTAVDLTTKLREQIRVTA</sequence>
<name>A0A9X5CM04_9ACTN</name>
<keyword evidence="2" id="KW-0472">Membrane</keyword>
<comment type="caution">
    <text evidence="3">The sequence shown here is derived from an EMBL/GenBank/DDBJ whole genome shotgun (WGS) entry which is preliminary data.</text>
</comment>
<evidence type="ECO:0000256" key="1">
    <source>
        <dbReference type="SAM" id="MobiDB-lite"/>
    </source>
</evidence>
<evidence type="ECO:0000256" key="2">
    <source>
        <dbReference type="SAM" id="Phobius"/>
    </source>
</evidence>
<reference evidence="3 4" key="1">
    <citation type="submission" date="2020-01" db="EMBL/GenBank/DDBJ databases">
        <title>Insect and environment-associated Actinomycetes.</title>
        <authorList>
            <person name="Currrie C."/>
            <person name="Chevrette M."/>
            <person name="Carlson C."/>
            <person name="Stubbendieck R."/>
            <person name="Wendt-Pienkowski E."/>
        </authorList>
    </citation>
    <scope>NUCLEOTIDE SEQUENCE [LARGE SCALE GENOMIC DNA]</scope>
    <source>
        <strain evidence="3 4">SID8189</strain>
    </source>
</reference>
<evidence type="ECO:0000313" key="3">
    <source>
        <dbReference type="EMBL" id="NEC50966.1"/>
    </source>
</evidence>
<feature type="region of interest" description="Disordered" evidence="1">
    <location>
        <begin position="169"/>
        <end position="189"/>
    </location>
</feature>
<dbReference type="Proteomes" id="UP000471745">
    <property type="component" value="Unassembled WGS sequence"/>
</dbReference>
<feature type="compositionally biased region" description="Low complexity" evidence="1">
    <location>
        <begin position="11"/>
        <end position="22"/>
    </location>
</feature>
<proteinExistence type="predicted"/>
<keyword evidence="2" id="KW-1133">Transmembrane helix</keyword>
<feature type="compositionally biased region" description="Low complexity" evidence="1">
    <location>
        <begin position="81"/>
        <end position="99"/>
    </location>
</feature>
<organism evidence="3 4">
    <name type="scientific">Actinospica acidiphila</name>
    <dbReference type="NCBI Taxonomy" id="304899"/>
    <lineage>
        <taxon>Bacteria</taxon>
        <taxon>Bacillati</taxon>
        <taxon>Actinomycetota</taxon>
        <taxon>Actinomycetes</taxon>
        <taxon>Catenulisporales</taxon>
        <taxon>Actinospicaceae</taxon>
        <taxon>Actinospica</taxon>
    </lineage>
</organism>
<evidence type="ECO:0000313" key="4">
    <source>
        <dbReference type="Proteomes" id="UP000471745"/>
    </source>
</evidence>
<feature type="transmembrane region" description="Helical" evidence="2">
    <location>
        <begin position="116"/>
        <end position="138"/>
    </location>
</feature>
<gene>
    <name evidence="3" type="ORF">G3I18_20710</name>
</gene>
<keyword evidence="4" id="KW-1185">Reference proteome</keyword>
<feature type="region of interest" description="Disordered" evidence="1">
    <location>
        <begin position="1"/>
        <end position="114"/>
    </location>
</feature>
<keyword evidence="2" id="KW-0812">Transmembrane</keyword>
<accession>A0A9X5CM04</accession>
<dbReference type="AlphaFoldDB" id="A0A9X5CM04"/>
<dbReference type="EMBL" id="JAAGNA010000731">
    <property type="protein sequence ID" value="NEC50966.1"/>
    <property type="molecule type" value="Genomic_DNA"/>
</dbReference>